<evidence type="ECO:0000313" key="2">
    <source>
        <dbReference type="EMBL" id="GHH84808.1"/>
    </source>
</evidence>
<keyword evidence="3" id="KW-1185">Reference proteome</keyword>
<organism evidence="2 3">
    <name type="scientific">Streptomyces capitiformicae</name>
    <dbReference type="NCBI Taxonomy" id="2014920"/>
    <lineage>
        <taxon>Bacteria</taxon>
        <taxon>Bacillati</taxon>
        <taxon>Actinomycetota</taxon>
        <taxon>Actinomycetes</taxon>
        <taxon>Kitasatosporales</taxon>
        <taxon>Streptomycetaceae</taxon>
        <taxon>Streptomyces</taxon>
    </lineage>
</organism>
<gene>
    <name evidence="2" type="ORF">GCM10017771_15140</name>
</gene>
<dbReference type="EMBL" id="BNAT01000004">
    <property type="protein sequence ID" value="GHH84808.1"/>
    <property type="molecule type" value="Genomic_DNA"/>
</dbReference>
<reference evidence="2" key="2">
    <citation type="submission" date="2020-09" db="EMBL/GenBank/DDBJ databases">
        <authorList>
            <person name="Sun Q."/>
            <person name="Zhou Y."/>
        </authorList>
    </citation>
    <scope>NUCLEOTIDE SEQUENCE</scope>
    <source>
        <strain evidence="2">CGMCC 4.7403</strain>
    </source>
</reference>
<dbReference type="Proteomes" id="UP000603227">
    <property type="component" value="Unassembled WGS sequence"/>
</dbReference>
<sequence>MTGRRLVSGRSSSALWWGPVLPSPIFALVGGERDAGLLCETWHNKTPRPVRGAGLYRCAAPPRGRDKPQRIRSRPRPSDIELLGAHPRSPAAANSASRTRVRTADPVPPFGV</sequence>
<dbReference type="AlphaFoldDB" id="A0A919L5E8"/>
<evidence type="ECO:0000313" key="3">
    <source>
        <dbReference type="Proteomes" id="UP000603227"/>
    </source>
</evidence>
<comment type="caution">
    <text evidence="2">The sequence shown here is derived from an EMBL/GenBank/DDBJ whole genome shotgun (WGS) entry which is preliminary data.</text>
</comment>
<reference evidence="2" key="1">
    <citation type="journal article" date="2014" name="Int. J. Syst. Evol. Microbiol.">
        <title>Complete genome sequence of Corynebacterium casei LMG S-19264T (=DSM 44701T), isolated from a smear-ripened cheese.</title>
        <authorList>
            <consortium name="US DOE Joint Genome Institute (JGI-PGF)"/>
            <person name="Walter F."/>
            <person name="Albersmeier A."/>
            <person name="Kalinowski J."/>
            <person name="Ruckert C."/>
        </authorList>
    </citation>
    <scope>NUCLEOTIDE SEQUENCE</scope>
    <source>
        <strain evidence="2">CGMCC 4.7403</strain>
    </source>
</reference>
<protein>
    <submittedName>
        <fullName evidence="2">Uncharacterized protein</fullName>
    </submittedName>
</protein>
<proteinExistence type="predicted"/>
<feature type="compositionally biased region" description="Low complexity" evidence="1">
    <location>
        <begin position="85"/>
        <end position="98"/>
    </location>
</feature>
<feature type="region of interest" description="Disordered" evidence="1">
    <location>
        <begin position="50"/>
        <end position="112"/>
    </location>
</feature>
<accession>A0A919L5E8</accession>
<evidence type="ECO:0000256" key="1">
    <source>
        <dbReference type="SAM" id="MobiDB-lite"/>
    </source>
</evidence>
<name>A0A919L5E8_9ACTN</name>